<evidence type="ECO:0000313" key="8">
    <source>
        <dbReference type="EMBL" id="EKY01966.1"/>
    </source>
</evidence>
<dbReference type="Gene3D" id="1.10.10.10">
    <property type="entry name" value="Winged helix-like DNA-binding domain superfamily/Winged helix DNA-binding domain"/>
    <property type="match status" value="1"/>
</dbReference>
<dbReference type="InterPro" id="IPR039425">
    <property type="entry name" value="RNA_pol_sigma-70-like"/>
</dbReference>
<dbReference type="InterPro" id="IPR013249">
    <property type="entry name" value="RNA_pol_sigma70_r4_t2"/>
</dbReference>
<dbReference type="Gene3D" id="1.10.1740.10">
    <property type="match status" value="1"/>
</dbReference>
<evidence type="ECO:0000256" key="5">
    <source>
        <dbReference type="ARBA" id="ARBA00023163"/>
    </source>
</evidence>
<accession>L1NF59</accession>
<dbReference type="eggNOG" id="COG1595">
    <property type="taxonomic scope" value="Bacteria"/>
</dbReference>
<gene>
    <name evidence="8" type="ORF">HMPREF9134_00728</name>
</gene>
<feature type="domain" description="RNA polymerase sigma factor 70 region 4 type 2" evidence="7">
    <location>
        <begin position="115"/>
        <end position="166"/>
    </location>
</feature>
<comment type="caution">
    <text evidence="8">The sequence shown here is derived from an EMBL/GenBank/DDBJ whole genome shotgun (WGS) entry which is preliminary data.</text>
</comment>
<evidence type="ECO:0000256" key="1">
    <source>
        <dbReference type="ARBA" id="ARBA00010641"/>
    </source>
</evidence>
<evidence type="ECO:0000259" key="6">
    <source>
        <dbReference type="Pfam" id="PF04542"/>
    </source>
</evidence>
<dbReference type="Pfam" id="PF08281">
    <property type="entry name" value="Sigma70_r4_2"/>
    <property type="match status" value="1"/>
</dbReference>
<dbReference type="InterPro" id="IPR036388">
    <property type="entry name" value="WH-like_DNA-bd_sf"/>
</dbReference>
<keyword evidence="4" id="KW-0238">DNA-binding</keyword>
<dbReference type="PANTHER" id="PTHR43133">
    <property type="entry name" value="RNA POLYMERASE ECF-TYPE SIGMA FACTO"/>
    <property type="match status" value="1"/>
</dbReference>
<protein>
    <submittedName>
        <fullName evidence="8">Sigma-70 region 2</fullName>
    </submittedName>
</protein>
<comment type="similarity">
    <text evidence="1">Belongs to the sigma-70 factor family. ECF subfamily.</text>
</comment>
<reference evidence="8 9" key="1">
    <citation type="submission" date="2012-05" db="EMBL/GenBank/DDBJ databases">
        <authorList>
            <person name="Weinstock G."/>
            <person name="Sodergren E."/>
            <person name="Lobos E.A."/>
            <person name="Fulton L."/>
            <person name="Fulton R."/>
            <person name="Courtney L."/>
            <person name="Fronick C."/>
            <person name="O'Laughlin M."/>
            <person name="Godfrey J."/>
            <person name="Wilson R.M."/>
            <person name="Miner T."/>
            <person name="Farmer C."/>
            <person name="Delehaunty K."/>
            <person name="Cordes M."/>
            <person name="Minx P."/>
            <person name="Tomlinson C."/>
            <person name="Chen J."/>
            <person name="Wollam A."/>
            <person name="Pepin K.H."/>
            <person name="Bhonagiri V."/>
            <person name="Zhang X."/>
            <person name="Suruliraj S."/>
            <person name="Warren W."/>
            <person name="Mitreva M."/>
            <person name="Mardis E.R."/>
            <person name="Wilson R.K."/>
        </authorList>
    </citation>
    <scope>NUCLEOTIDE SEQUENCE [LARGE SCALE GENOMIC DNA]</scope>
    <source>
        <strain evidence="8 9">F0037</strain>
    </source>
</reference>
<dbReference type="NCBIfam" id="TIGR02937">
    <property type="entry name" value="sigma70-ECF"/>
    <property type="match status" value="1"/>
</dbReference>
<dbReference type="GO" id="GO:0006352">
    <property type="term" value="P:DNA-templated transcription initiation"/>
    <property type="evidence" value="ECO:0007669"/>
    <property type="project" value="InterPro"/>
</dbReference>
<keyword evidence="2" id="KW-0805">Transcription regulation</keyword>
<dbReference type="AlphaFoldDB" id="L1NF59"/>
<dbReference type="GO" id="GO:0016987">
    <property type="term" value="F:sigma factor activity"/>
    <property type="evidence" value="ECO:0007669"/>
    <property type="project" value="UniProtKB-KW"/>
</dbReference>
<dbReference type="PATRIC" id="fig|1127696.3.peg.650"/>
<dbReference type="CDD" id="cd06171">
    <property type="entry name" value="Sigma70_r4"/>
    <property type="match status" value="1"/>
</dbReference>
<evidence type="ECO:0000256" key="4">
    <source>
        <dbReference type="ARBA" id="ARBA00023125"/>
    </source>
</evidence>
<name>L1NF59_9PORP</name>
<dbReference type="InterPro" id="IPR007627">
    <property type="entry name" value="RNA_pol_sigma70_r2"/>
</dbReference>
<dbReference type="Pfam" id="PF04542">
    <property type="entry name" value="Sigma70_r2"/>
    <property type="match status" value="1"/>
</dbReference>
<proteinExistence type="inferred from homology"/>
<evidence type="ECO:0000256" key="3">
    <source>
        <dbReference type="ARBA" id="ARBA00023082"/>
    </source>
</evidence>
<organism evidence="8 9">
    <name type="scientific">Porphyromonas catoniae F0037</name>
    <dbReference type="NCBI Taxonomy" id="1127696"/>
    <lineage>
        <taxon>Bacteria</taxon>
        <taxon>Pseudomonadati</taxon>
        <taxon>Bacteroidota</taxon>
        <taxon>Bacteroidia</taxon>
        <taxon>Bacteroidales</taxon>
        <taxon>Porphyromonadaceae</taxon>
        <taxon>Porphyromonas</taxon>
    </lineage>
</organism>
<dbReference type="STRING" id="1127696.HMPREF9134_00728"/>
<dbReference type="InterPro" id="IPR013324">
    <property type="entry name" value="RNA_pol_sigma_r3/r4-like"/>
</dbReference>
<evidence type="ECO:0000313" key="9">
    <source>
        <dbReference type="Proteomes" id="UP000010408"/>
    </source>
</evidence>
<sequence>MGKPPQEVTNEAMSYDQLTHLLGTLRPQLLSQATHITGDRDDAEDVVQEALLRILVHRAEWEHYSSLEALCRTVVHHQAIDFLRRARPRAEIEEADRLSASSTEDEVEQYETQALLTSAIESLPTKQRLIFRLKEVEGYEVEEIAQIAGLSSEAIYNNLSRARSTLRSRLLMHKDFAPYGTRHK</sequence>
<dbReference type="InterPro" id="IPR014284">
    <property type="entry name" value="RNA_pol_sigma-70_dom"/>
</dbReference>
<dbReference type="GO" id="GO:0003677">
    <property type="term" value="F:DNA binding"/>
    <property type="evidence" value="ECO:0007669"/>
    <property type="project" value="UniProtKB-KW"/>
</dbReference>
<dbReference type="HOGENOM" id="CLU_047691_1_4_10"/>
<dbReference type="Proteomes" id="UP000010408">
    <property type="component" value="Unassembled WGS sequence"/>
</dbReference>
<evidence type="ECO:0000259" key="7">
    <source>
        <dbReference type="Pfam" id="PF08281"/>
    </source>
</evidence>
<dbReference type="PANTHER" id="PTHR43133:SF8">
    <property type="entry name" value="RNA POLYMERASE SIGMA FACTOR HI_1459-RELATED"/>
    <property type="match status" value="1"/>
</dbReference>
<keyword evidence="3" id="KW-0731">Sigma factor</keyword>
<evidence type="ECO:0000256" key="2">
    <source>
        <dbReference type="ARBA" id="ARBA00023015"/>
    </source>
</evidence>
<dbReference type="SUPFAM" id="SSF88946">
    <property type="entry name" value="Sigma2 domain of RNA polymerase sigma factors"/>
    <property type="match status" value="1"/>
</dbReference>
<feature type="domain" description="RNA polymerase sigma-70 region 2" evidence="6">
    <location>
        <begin position="24"/>
        <end position="87"/>
    </location>
</feature>
<dbReference type="EMBL" id="AMEQ01000022">
    <property type="protein sequence ID" value="EKY01966.1"/>
    <property type="molecule type" value="Genomic_DNA"/>
</dbReference>
<dbReference type="InterPro" id="IPR013325">
    <property type="entry name" value="RNA_pol_sigma_r2"/>
</dbReference>
<dbReference type="SUPFAM" id="SSF88659">
    <property type="entry name" value="Sigma3 and sigma4 domains of RNA polymerase sigma factors"/>
    <property type="match status" value="1"/>
</dbReference>
<keyword evidence="5" id="KW-0804">Transcription</keyword>